<dbReference type="EMBL" id="CAJOBA010004723">
    <property type="protein sequence ID" value="CAF3721845.1"/>
    <property type="molecule type" value="Genomic_DNA"/>
</dbReference>
<dbReference type="EMBL" id="CAJNOK010004718">
    <property type="protein sequence ID" value="CAF0947347.1"/>
    <property type="molecule type" value="Genomic_DNA"/>
</dbReference>
<name>A0A814DKF6_9BILA</name>
<feature type="compositionally biased region" description="Acidic residues" evidence="1">
    <location>
        <begin position="144"/>
        <end position="154"/>
    </location>
</feature>
<dbReference type="Proteomes" id="UP000663829">
    <property type="component" value="Unassembled WGS sequence"/>
</dbReference>
<dbReference type="EMBL" id="CAJNOQ010002438">
    <property type="protein sequence ID" value="CAF0958324.1"/>
    <property type="molecule type" value="Genomic_DNA"/>
</dbReference>
<dbReference type="Proteomes" id="UP000681722">
    <property type="component" value="Unassembled WGS sequence"/>
</dbReference>
<evidence type="ECO:0000256" key="1">
    <source>
        <dbReference type="SAM" id="MobiDB-lite"/>
    </source>
</evidence>
<dbReference type="AlphaFoldDB" id="A0A814DKF6"/>
<protein>
    <submittedName>
        <fullName evidence="3">Uncharacterized protein</fullName>
    </submittedName>
</protein>
<comment type="caution">
    <text evidence="3">The sequence shown here is derived from an EMBL/GenBank/DDBJ whole genome shotgun (WGS) entry which is preliminary data.</text>
</comment>
<gene>
    <name evidence="3" type="ORF">GPM918_LOCUS11619</name>
    <name evidence="2" type="ORF">OVA965_LOCUS11964</name>
    <name evidence="5" type="ORF">SRO942_LOCUS11620</name>
    <name evidence="4" type="ORF">TMI583_LOCUS11968</name>
</gene>
<dbReference type="EMBL" id="CAJOBC010002438">
    <property type="protein sequence ID" value="CAF3733192.1"/>
    <property type="molecule type" value="Genomic_DNA"/>
</dbReference>
<organism evidence="3 6">
    <name type="scientific">Didymodactylos carnosus</name>
    <dbReference type="NCBI Taxonomy" id="1234261"/>
    <lineage>
        <taxon>Eukaryota</taxon>
        <taxon>Metazoa</taxon>
        <taxon>Spiralia</taxon>
        <taxon>Gnathifera</taxon>
        <taxon>Rotifera</taxon>
        <taxon>Eurotatoria</taxon>
        <taxon>Bdelloidea</taxon>
        <taxon>Philodinida</taxon>
        <taxon>Philodinidae</taxon>
        <taxon>Didymodactylos</taxon>
    </lineage>
</organism>
<keyword evidence="6" id="KW-1185">Reference proteome</keyword>
<evidence type="ECO:0000313" key="2">
    <source>
        <dbReference type="EMBL" id="CAF0947347.1"/>
    </source>
</evidence>
<evidence type="ECO:0000313" key="5">
    <source>
        <dbReference type="EMBL" id="CAF3733192.1"/>
    </source>
</evidence>
<proteinExistence type="predicted"/>
<dbReference type="Proteomes" id="UP000682733">
    <property type="component" value="Unassembled WGS sequence"/>
</dbReference>
<sequence>MELEKSSAKVLVTRSRSDTTVNSSDHPKRRFSATELAVSNPDIPSSIPRFTNAKLRELAFAHLPPKRYKTNEAAKEFSVEIDRLPINHCILNPIELYIAALDDCSAFIERARKPKMTFRAADNFLEEEVEPHLNDEEQNHDYDGEMLSEDDLDATSEKSPCCK</sequence>
<evidence type="ECO:0000313" key="6">
    <source>
        <dbReference type="Proteomes" id="UP000663829"/>
    </source>
</evidence>
<reference evidence="3" key="1">
    <citation type="submission" date="2021-02" db="EMBL/GenBank/DDBJ databases">
        <authorList>
            <person name="Nowell W R."/>
        </authorList>
    </citation>
    <scope>NUCLEOTIDE SEQUENCE</scope>
</reference>
<dbReference type="Proteomes" id="UP000677228">
    <property type="component" value="Unassembled WGS sequence"/>
</dbReference>
<evidence type="ECO:0000313" key="4">
    <source>
        <dbReference type="EMBL" id="CAF3721845.1"/>
    </source>
</evidence>
<feature type="region of interest" description="Disordered" evidence="1">
    <location>
        <begin position="128"/>
        <end position="163"/>
    </location>
</feature>
<evidence type="ECO:0000313" key="3">
    <source>
        <dbReference type="EMBL" id="CAF0958324.1"/>
    </source>
</evidence>
<accession>A0A814DKF6</accession>
<feature type="compositionally biased region" description="Basic and acidic residues" evidence="1">
    <location>
        <begin position="130"/>
        <end position="143"/>
    </location>
</feature>
<feature type="region of interest" description="Disordered" evidence="1">
    <location>
        <begin position="1"/>
        <end position="29"/>
    </location>
</feature>